<dbReference type="AlphaFoldDB" id="A0A3M8P889"/>
<feature type="signal peptide" evidence="1">
    <location>
        <begin position="1"/>
        <end position="22"/>
    </location>
</feature>
<dbReference type="OrthoDB" id="5845122at2"/>
<feature type="domain" description="SLH" evidence="2">
    <location>
        <begin position="83"/>
        <end position="137"/>
    </location>
</feature>
<keyword evidence="1" id="KW-0732">Signal</keyword>
<dbReference type="InterPro" id="IPR051465">
    <property type="entry name" value="Cell_Envelope_Struct_Comp"/>
</dbReference>
<feature type="chain" id="PRO_5017964683" evidence="1">
    <location>
        <begin position="23"/>
        <end position="360"/>
    </location>
</feature>
<comment type="caution">
    <text evidence="3">The sequence shown here is derived from an EMBL/GenBank/DDBJ whole genome shotgun (WGS) entry which is preliminary data.</text>
</comment>
<organism evidence="3 4">
    <name type="scientific">Planococcus salinus</name>
    <dbReference type="NCBI Taxonomy" id="1848460"/>
    <lineage>
        <taxon>Bacteria</taxon>
        <taxon>Bacillati</taxon>
        <taxon>Bacillota</taxon>
        <taxon>Bacilli</taxon>
        <taxon>Bacillales</taxon>
        <taxon>Caryophanaceae</taxon>
        <taxon>Planococcus</taxon>
    </lineage>
</organism>
<keyword evidence="4" id="KW-1185">Reference proteome</keyword>
<dbReference type="PANTHER" id="PTHR43308">
    <property type="entry name" value="OUTER MEMBRANE PROTEIN ALPHA-RELATED"/>
    <property type="match status" value="1"/>
</dbReference>
<dbReference type="PROSITE" id="PS51272">
    <property type="entry name" value="SLH"/>
    <property type="match status" value="3"/>
</dbReference>
<evidence type="ECO:0000256" key="1">
    <source>
        <dbReference type="SAM" id="SignalP"/>
    </source>
</evidence>
<gene>
    <name evidence="3" type="ORF">EEX84_09225</name>
</gene>
<evidence type="ECO:0000313" key="3">
    <source>
        <dbReference type="EMBL" id="RNF39641.1"/>
    </source>
</evidence>
<accession>A0A3M8P889</accession>
<dbReference type="Proteomes" id="UP000275473">
    <property type="component" value="Unassembled WGS sequence"/>
</dbReference>
<name>A0A3M8P889_9BACL</name>
<dbReference type="EMBL" id="RIAX01000005">
    <property type="protein sequence ID" value="RNF39641.1"/>
    <property type="molecule type" value="Genomic_DNA"/>
</dbReference>
<dbReference type="InterPro" id="IPR001119">
    <property type="entry name" value="SLH_dom"/>
</dbReference>
<feature type="domain" description="SLH" evidence="2">
    <location>
        <begin position="138"/>
        <end position="201"/>
    </location>
</feature>
<evidence type="ECO:0000313" key="4">
    <source>
        <dbReference type="Proteomes" id="UP000275473"/>
    </source>
</evidence>
<sequence length="360" mass="40482">MKKLSVVAVVLLVFGLAAPVQGASDLPESHGFYEEMDYLLDRGVLQGYPDGTVRPDEEVTRGEAAIMIGRLKEFDGTQRATEFSDVSANQAASGYIAAAAEAGLIQGHTDGTYRPYESITRGDMAIILERLFIVPFRADVSFTDVSQNMRAYEPIQMIVAANITNGYTNNTFRPHQAVTRSQFSAFLARGLEPEFKNDATIENSYLRDKTKTHIYDTPYGVEHHTYNYVPTRNTLEVGYVWTITEEGNPDFLVDTVEIETREYYSFGQAYSESYTDLKYPIEIGKTWYEDTRYAPPRKITATGVTVETPYRTFTDAVEVTVESRPADMDNGFTYYMVEGFGEVKQVEADGTVSRELIRVE</sequence>
<proteinExistence type="predicted"/>
<dbReference type="Pfam" id="PF00395">
    <property type="entry name" value="SLH"/>
    <property type="match status" value="3"/>
</dbReference>
<protein>
    <submittedName>
        <fullName evidence="3">S-layer homology domain-containing protein</fullName>
    </submittedName>
</protein>
<feature type="domain" description="SLH" evidence="2">
    <location>
        <begin position="19"/>
        <end position="82"/>
    </location>
</feature>
<reference evidence="3 4" key="1">
    <citation type="journal article" date="2018" name="Int. J. Syst. Evol. Microbiol.">
        <title>Planococcus salinus sp. nov., a moderately halophilic bacterium isolated from a saline-alkali soil.</title>
        <authorList>
            <person name="Gan L."/>
        </authorList>
    </citation>
    <scope>NUCLEOTIDE SEQUENCE [LARGE SCALE GENOMIC DNA]</scope>
    <source>
        <strain evidence="3 4">LCB217</strain>
    </source>
</reference>
<evidence type="ECO:0000259" key="2">
    <source>
        <dbReference type="PROSITE" id="PS51272"/>
    </source>
</evidence>